<dbReference type="EMBL" id="SRYB01000013">
    <property type="protein sequence ID" value="TGY78505.1"/>
    <property type="molecule type" value="Genomic_DNA"/>
</dbReference>
<accession>A0AC61RD40</accession>
<comment type="caution">
    <text evidence="1">The sequence shown here is derived from an EMBL/GenBank/DDBJ whole genome shotgun (WGS) entry which is preliminary data.</text>
</comment>
<evidence type="ECO:0000313" key="1">
    <source>
        <dbReference type="EMBL" id="TGY78505.1"/>
    </source>
</evidence>
<protein>
    <submittedName>
        <fullName evidence="1">Uncharacterized protein</fullName>
    </submittedName>
</protein>
<keyword evidence="2" id="KW-1185">Reference proteome</keyword>
<dbReference type="Proteomes" id="UP000306319">
    <property type="component" value="Unassembled WGS sequence"/>
</dbReference>
<proteinExistence type="predicted"/>
<sequence>MLYRRPIQLDPTSRKTICPNCGKKRFVDYVYSDDKTPVASGTCGKCDRADHCGYHYPPKDYFRDHDFRRLSRRHPYLRQRVLRPTSLISESPTFIPKEIVFASMTNYHRNPLVSFLHTLFDSNAGQEIPGIVESTVTKYGVGTSTRYGGSTVFWQHDIYGNFRTGQIIGYDSDTGKRVKGQQNYVHSVLSDRFPDFQLRQCYFGSHLLRISDKERNAKNELRRELGITEEFEPTIWLFESPKAALIADIALTWGGMQGAYLPMATFGCAGLNPKAECFLDPYDKHQALRGRTVILFPDNGKYDEWKSKADQLRPYCQEVTISSVMEEWHRPTHTSAITPTTHTIEPGDGFDDLIIRHVQAHQPIWHLLTSF</sequence>
<reference evidence="1" key="1">
    <citation type="submission" date="2019-04" db="EMBL/GenBank/DDBJ databases">
        <title>Microbes associate with the intestines of laboratory mice.</title>
        <authorList>
            <person name="Navarre W."/>
            <person name="Wong E."/>
            <person name="Huang K."/>
            <person name="Tropini C."/>
            <person name="Ng K."/>
            <person name="Yu B."/>
        </authorList>
    </citation>
    <scope>NUCLEOTIDE SEQUENCE</scope>
    <source>
        <strain evidence="1">NM04_E33</strain>
    </source>
</reference>
<evidence type="ECO:0000313" key="2">
    <source>
        <dbReference type="Proteomes" id="UP000306319"/>
    </source>
</evidence>
<name>A0AC61RD40_9BACT</name>
<organism evidence="1 2">
    <name type="scientific">Lepagella muris</name>
    <dbReference type="NCBI Taxonomy" id="3032870"/>
    <lineage>
        <taxon>Bacteria</taxon>
        <taxon>Pseudomonadati</taxon>
        <taxon>Bacteroidota</taxon>
        <taxon>Bacteroidia</taxon>
        <taxon>Bacteroidales</taxon>
        <taxon>Muribaculaceae</taxon>
        <taxon>Lepagella</taxon>
    </lineage>
</organism>
<gene>
    <name evidence="1" type="ORF">E5331_10460</name>
</gene>